<dbReference type="InterPro" id="IPR039651">
    <property type="entry name" value="FixC-like"/>
</dbReference>
<dbReference type="SUPFAM" id="SSF51905">
    <property type="entry name" value="FAD/NAD(P)-binding domain"/>
    <property type="match status" value="1"/>
</dbReference>
<dbReference type="Pfam" id="PF12831">
    <property type="entry name" value="FAD_oxidored"/>
    <property type="match status" value="1"/>
</dbReference>
<protein>
    <submittedName>
        <fullName evidence="6">FAD-binding protein</fullName>
    </submittedName>
</protein>
<keyword evidence="3" id="KW-0285">Flavoprotein</keyword>
<accession>A0A932M1V9</accession>
<evidence type="ECO:0000256" key="2">
    <source>
        <dbReference type="ARBA" id="ARBA00006796"/>
    </source>
</evidence>
<sequence>MERFDVIVVGGGLSGLAAASVCVRGGLNTLALERGIFPGAKNVSGGRLYLKPVASLLPDLLNGDLPFERSVTHERLTLMDGSDSLALSLQAPEFCSSTPQ</sequence>
<dbReference type="Gene3D" id="3.50.50.60">
    <property type="entry name" value="FAD/NAD(P)-binding domain"/>
    <property type="match status" value="1"/>
</dbReference>
<feature type="non-terminal residue" evidence="6">
    <location>
        <position position="100"/>
    </location>
</feature>
<comment type="caution">
    <text evidence="6">The sequence shown here is derived from an EMBL/GenBank/DDBJ whole genome shotgun (WGS) entry which is preliminary data.</text>
</comment>
<evidence type="ECO:0000256" key="5">
    <source>
        <dbReference type="ARBA" id="ARBA00023002"/>
    </source>
</evidence>
<name>A0A932M1V9_UNCTE</name>
<dbReference type="AlphaFoldDB" id="A0A932M1V9"/>
<comment type="cofactor">
    <cofactor evidence="1">
        <name>FAD</name>
        <dbReference type="ChEBI" id="CHEBI:57692"/>
    </cofactor>
</comment>
<dbReference type="PANTHER" id="PTHR43624:SF2">
    <property type="entry name" value="ELECTRON TRANSFER FLAVOPROTEIN-QUINONE OXIDOREDUCTASE YDIS-RELATED"/>
    <property type="match status" value="1"/>
</dbReference>
<evidence type="ECO:0000256" key="4">
    <source>
        <dbReference type="ARBA" id="ARBA00022827"/>
    </source>
</evidence>
<dbReference type="GO" id="GO:0016491">
    <property type="term" value="F:oxidoreductase activity"/>
    <property type="evidence" value="ECO:0007669"/>
    <property type="project" value="UniProtKB-KW"/>
</dbReference>
<evidence type="ECO:0000313" key="6">
    <source>
        <dbReference type="EMBL" id="MBI3015909.1"/>
    </source>
</evidence>
<keyword evidence="5" id="KW-0560">Oxidoreductase</keyword>
<dbReference type="PANTHER" id="PTHR43624">
    <property type="entry name" value="ELECTRON TRANSFER FLAVOPROTEIN-QUINONE OXIDOREDUCTASE YDIS-RELATED"/>
    <property type="match status" value="1"/>
</dbReference>
<dbReference type="Proteomes" id="UP000741360">
    <property type="component" value="Unassembled WGS sequence"/>
</dbReference>
<dbReference type="EMBL" id="JACPSX010000246">
    <property type="protein sequence ID" value="MBI3015909.1"/>
    <property type="molecule type" value="Genomic_DNA"/>
</dbReference>
<evidence type="ECO:0000256" key="1">
    <source>
        <dbReference type="ARBA" id="ARBA00001974"/>
    </source>
</evidence>
<evidence type="ECO:0000313" key="7">
    <source>
        <dbReference type="Proteomes" id="UP000741360"/>
    </source>
</evidence>
<proteinExistence type="inferred from homology"/>
<reference evidence="6" key="1">
    <citation type="submission" date="2020-07" db="EMBL/GenBank/DDBJ databases">
        <title>Huge and variable diversity of episymbiotic CPR bacteria and DPANN archaea in groundwater ecosystems.</title>
        <authorList>
            <person name="He C.Y."/>
            <person name="Keren R."/>
            <person name="Whittaker M."/>
            <person name="Farag I.F."/>
            <person name="Doudna J."/>
            <person name="Cate J.H.D."/>
            <person name="Banfield J.F."/>
        </authorList>
    </citation>
    <scope>NUCLEOTIDE SEQUENCE</scope>
    <source>
        <strain evidence="6">NC_groundwater_717_Ag_S-0.2um_59_8</strain>
    </source>
</reference>
<comment type="similarity">
    <text evidence="2">Belongs to the ETF-QO/FixC family.</text>
</comment>
<keyword evidence="4" id="KW-0274">FAD</keyword>
<organism evidence="6 7">
    <name type="scientific">Tectimicrobiota bacterium</name>
    <dbReference type="NCBI Taxonomy" id="2528274"/>
    <lineage>
        <taxon>Bacteria</taxon>
        <taxon>Pseudomonadati</taxon>
        <taxon>Nitrospinota/Tectimicrobiota group</taxon>
        <taxon>Candidatus Tectimicrobiota</taxon>
    </lineage>
</organism>
<evidence type="ECO:0000256" key="3">
    <source>
        <dbReference type="ARBA" id="ARBA00022630"/>
    </source>
</evidence>
<gene>
    <name evidence="6" type="ORF">HYY65_12830</name>
</gene>
<dbReference type="InterPro" id="IPR036188">
    <property type="entry name" value="FAD/NAD-bd_sf"/>
</dbReference>